<keyword evidence="6" id="KW-1185">Reference proteome</keyword>
<comment type="similarity">
    <text evidence="1">Belongs to the ABC transporter superfamily.</text>
</comment>
<dbReference type="GO" id="GO:0016887">
    <property type="term" value="F:ATP hydrolysis activity"/>
    <property type="evidence" value="ECO:0007669"/>
    <property type="project" value="InterPro"/>
</dbReference>
<name>A0A444JNX0_9GAMM</name>
<evidence type="ECO:0000259" key="4">
    <source>
        <dbReference type="PROSITE" id="PS50893"/>
    </source>
</evidence>
<dbReference type="PANTHER" id="PTHR24220:SF689">
    <property type="entry name" value="LIPOPROTEIN-RELEASING SYSTEM ATP-BINDING PROTEIN LOLD"/>
    <property type="match status" value="1"/>
</dbReference>
<evidence type="ECO:0000256" key="3">
    <source>
        <dbReference type="ARBA" id="ARBA00022840"/>
    </source>
</evidence>
<keyword evidence="3 5" id="KW-0067">ATP-binding</keyword>
<sequence length="243" mass="27121">MFVIEFQRIQKNYHLVDNCIHDVLKGVDGLINQGEVVALCGPSGSGKSSLLNICSLLDNNYKGRVIIDGEAVTKTSEFAIDIRRKKIGLIYPSFSLVTAYTVFENIEFPLIINHVAEDKRRSRVLEMMANLGLEKYENYRPDQLSDEVRRRVVVARAFINRPVAVIADEPVADLNSCEALCLIDLITKLGKELRSAVLIATCNVELAASCDRIIHLQDGHVVEHVPLASIQRRKVAEALPWGI</sequence>
<dbReference type="InterPro" id="IPR027417">
    <property type="entry name" value="P-loop_NTPase"/>
</dbReference>
<dbReference type="Proteomes" id="UP000287563">
    <property type="component" value="Unassembled WGS sequence"/>
</dbReference>
<proteinExistence type="inferred from homology"/>
<organism evidence="5 6">
    <name type="scientific">Photobacterium chitinilyticum</name>
    <dbReference type="NCBI Taxonomy" id="2485123"/>
    <lineage>
        <taxon>Bacteria</taxon>
        <taxon>Pseudomonadati</taxon>
        <taxon>Pseudomonadota</taxon>
        <taxon>Gammaproteobacteria</taxon>
        <taxon>Vibrionales</taxon>
        <taxon>Vibrionaceae</taxon>
        <taxon>Photobacterium</taxon>
    </lineage>
</organism>
<dbReference type="InterPro" id="IPR015854">
    <property type="entry name" value="ABC_transpr_LolD-like"/>
</dbReference>
<reference evidence="5 6" key="1">
    <citation type="submission" date="2018-11" db="EMBL/GenBank/DDBJ databases">
        <title>Photobacterium sp. BEI247 sp. nov., a marine bacterium isolated from Yongle Blue Hole in the South China Sea.</title>
        <authorList>
            <person name="Wang X."/>
        </authorList>
    </citation>
    <scope>NUCLEOTIDE SEQUENCE [LARGE SCALE GENOMIC DNA]</scope>
    <source>
        <strain evidence="6">BEI247</strain>
    </source>
</reference>
<accession>A0A444JNX0</accession>
<dbReference type="GO" id="GO:0005886">
    <property type="term" value="C:plasma membrane"/>
    <property type="evidence" value="ECO:0007669"/>
    <property type="project" value="TreeGrafter"/>
</dbReference>
<dbReference type="GO" id="GO:0005524">
    <property type="term" value="F:ATP binding"/>
    <property type="evidence" value="ECO:0007669"/>
    <property type="project" value="UniProtKB-KW"/>
</dbReference>
<dbReference type="SUPFAM" id="SSF52540">
    <property type="entry name" value="P-loop containing nucleoside triphosphate hydrolases"/>
    <property type="match status" value="1"/>
</dbReference>
<dbReference type="Pfam" id="PF00005">
    <property type="entry name" value="ABC_tran"/>
    <property type="match status" value="1"/>
</dbReference>
<evidence type="ECO:0000313" key="6">
    <source>
        <dbReference type="Proteomes" id="UP000287563"/>
    </source>
</evidence>
<protein>
    <submittedName>
        <fullName evidence="5">ATP-binding cassette domain-containing protein</fullName>
    </submittedName>
</protein>
<dbReference type="Gene3D" id="3.40.50.300">
    <property type="entry name" value="P-loop containing nucleotide triphosphate hydrolases"/>
    <property type="match status" value="1"/>
</dbReference>
<dbReference type="AlphaFoldDB" id="A0A444JNX0"/>
<dbReference type="GO" id="GO:0044874">
    <property type="term" value="P:lipoprotein localization to outer membrane"/>
    <property type="evidence" value="ECO:0007669"/>
    <property type="project" value="TreeGrafter"/>
</dbReference>
<evidence type="ECO:0000256" key="1">
    <source>
        <dbReference type="ARBA" id="ARBA00005417"/>
    </source>
</evidence>
<evidence type="ECO:0000256" key="2">
    <source>
        <dbReference type="ARBA" id="ARBA00022741"/>
    </source>
</evidence>
<dbReference type="PANTHER" id="PTHR24220">
    <property type="entry name" value="IMPORT ATP-BINDING PROTEIN"/>
    <property type="match status" value="1"/>
</dbReference>
<dbReference type="InterPro" id="IPR003593">
    <property type="entry name" value="AAA+_ATPase"/>
</dbReference>
<dbReference type="InterPro" id="IPR003439">
    <property type="entry name" value="ABC_transporter-like_ATP-bd"/>
</dbReference>
<keyword evidence="2" id="KW-0547">Nucleotide-binding</keyword>
<evidence type="ECO:0000313" key="5">
    <source>
        <dbReference type="EMBL" id="RWX54769.1"/>
    </source>
</evidence>
<gene>
    <name evidence="5" type="ORF">EDI28_13545</name>
</gene>
<comment type="caution">
    <text evidence="5">The sequence shown here is derived from an EMBL/GenBank/DDBJ whole genome shotgun (WGS) entry which is preliminary data.</text>
</comment>
<dbReference type="EMBL" id="RJLM01000005">
    <property type="protein sequence ID" value="RWX54769.1"/>
    <property type="molecule type" value="Genomic_DNA"/>
</dbReference>
<dbReference type="GO" id="GO:0022857">
    <property type="term" value="F:transmembrane transporter activity"/>
    <property type="evidence" value="ECO:0007669"/>
    <property type="project" value="TreeGrafter"/>
</dbReference>
<dbReference type="GO" id="GO:0089705">
    <property type="term" value="P:protein localization to outer membrane"/>
    <property type="evidence" value="ECO:0007669"/>
    <property type="project" value="TreeGrafter"/>
</dbReference>
<feature type="domain" description="ABC transporter" evidence="4">
    <location>
        <begin position="4"/>
        <end position="243"/>
    </location>
</feature>
<dbReference type="OrthoDB" id="9801477at2"/>
<dbReference type="SMART" id="SM00382">
    <property type="entry name" value="AAA"/>
    <property type="match status" value="1"/>
</dbReference>
<dbReference type="PROSITE" id="PS50893">
    <property type="entry name" value="ABC_TRANSPORTER_2"/>
    <property type="match status" value="1"/>
</dbReference>